<sequence>MNIGLANRAVGATALNERSSRSHSVLTVHVRGVDLKTDTAIRGSLHLVDLAGSERVDRSEATGDRLREAQHINKSLSALGDVIFALAQKNAHVPYRNSKLTQVLQSSLGGQAKTLMFVQLNPDTQSFSETLSTLKFAERVSGVELGAAKSNKEGRYVRELMDQVASFKETIAKKDEEIDRLLKANSNGVYRGMSPLRSASSSPRRYSIGSPRQRKASSIVDKVAPYRDSLSEAAYDKHSEVSSQLSMDDFRHHKQRSKLGGDASQNINEGDASQNFNEDFELLGFGDEDTGERLSDISDGVLSMGTETDGSMSSSAVEFTLFPEVTKPTERTTTETPEAKKTQAQNALGEKTPSHPTVRFAPTSKLPKPTPKLVDTKATRSSLVRSSSKVLPSPRKPTVGSSTSSVKSGKRWQ</sequence>
<dbReference type="InterPro" id="IPR027640">
    <property type="entry name" value="Kinesin-like_fam"/>
</dbReference>
<feature type="compositionally biased region" description="Low complexity" evidence="7">
    <location>
        <begin position="380"/>
        <end position="407"/>
    </location>
</feature>
<dbReference type="PROSITE" id="PS00411">
    <property type="entry name" value="KINESIN_MOTOR_1"/>
    <property type="match status" value="1"/>
</dbReference>
<organism evidence="9 10">
    <name type="scientific">Rosa chinensis</name>
    <name type="common">China rose</name>
    <dbReference type="NCBI Taxonomy" id="74649"/>
    <lineage>
        <taxon>Eukaryota</taxon>
        <taxon>Viridiplantae</taxon>
        <taxon>Streptophyta</taxon>
        <taxon>Embryophyta</taxon>
        <taxon>Tracheophyta</taxon>
        <taxon>Spermatophyta</taxon>
        <taxon>Magnoliopsida</taxon>
        <taxon>eudicotyledons</taxon>
        <taxon>Gunneridae</taxon>
        <taxon>Pentapetalae</taxon>
        <taxon>rosids</taxon>
        <taxon>fabids</taxon>
        <taxon>Rosales</taxon>
        <taxon>Rosaceae</taxon>
        <taxon>Rosoideae</taxon>
        <taxon>Rosoideae incertae sedis</taxon>
        <taxon>Rosa</taxon>
    </lineage>
</organism>
<keyword evidence="2 5" id="KW-0067">ATP-binding</keyword>
<dbReference type="InterPro" id="IPR001752">
    <property type="entry name" value="Kinesin_motor_dom"/>
</dbReference>
<comment type="caution">
    <text evidence="4">Lacks conserved residue(s) required for the propagation of feature annotation.</text>
</comment>
<dbReference type="InterPro" id="IPR027417">
    <property type="entry name" value="P-loop_NTPase"/>
</dbReference>
<dbReference type="PANTHER" id="PTHR47972:SF67">
    <property type="entry name" value="KINESIN MOTOR DOMAIN-CONTAINING PROTEIN"/>
    <property type="match status" value="1"/>
</dbReference>
<comment type="caution">
    <text evidence="9">The sequence shown here is derived from an EMBL/GenBank/DDBJ whole genome shotgun (WGS) entry which is preliminary data.</text>
</comment>
<evidence type="ECO:0000256" key="1">
    <source>
        <dbReference type="ARBA" id="ARBA00022741"/>
    </source>
</evidence>
<reference evidence="9 10" key="1">
    <citation type="journal article" date="2018" name="Nat. Genet.">
        <title>The Rosa genome provides new insights in the design of modern roses.</title>
        <authorList>
            <person name="Bendahmane M."/>
        </authorList>
    </citation>
    <scope>NUCLEOTIDE SEQUENCE [LARGE SCALE GENOMIC DNA]</scope>
    <source>
        <strain evidence="10">cv. Old Blush</strain>
    </source>
</reference>
<dbReference type="Gene3D" id="3.40.850.10">
    <property type="entry name" value="Kinesin motor domain"/>
    <property type="match status" value="1"/>
</dbReference>
<dbReference type="STRING" id="74649.A0A2P6P703"/>
<dbReference type="GO" id="GO:0005524">
    <property type="term" value="F:ATP binding"/>
    <property type="evidence" value="ECO:0007669"/>
    <property type="project" value="UniProtKB-KW"/>
</dbReference>
<dbReference type="InterPro" id="IPR019821">
    <property type="entry name" value="Kinesin_motor_CS"/>
</dbReference>
<evidence type="ECO:0000256" key="3">
    <source>
        <dbReference type="ARBA" id="ARBA00023175"/>
    </source>
</evidence>
<evidence type="ECO:0000313" key="9">
    <source>
        <dbReference type="EMBL" id="PRQ17682.1"/>
    </source>
</evidence>
<dbReference type="FunFam" id="3.40.850.10:FF:000178">
    <property type="entry name" value="Kinesin-related protein3"/>
    <property type="match status" value="1"/>
</dbReference>
<dbReference type="GO" id="GO:0008017">
    <property type="term" value="F:microtubule binding"/>
    <property type="evidence" value="ECO:0007669"/>
    <property type="project" value="InterPro"/>
</dbReference>
<keyword evidence="3 5" id="KW-0505">Motor protein</keyword>
<keyword evidence="10" id="KW-1185">Reference proteome</keyword>
<keyword evidence="5" id="KW-0493">Microtubule</keyword>
<dbReference type="Gramene" id="PRQ17682">
    <property type="protein sequence ID" value="PRQ17682"/>
    <property type="gene ID" value="RchiOBHm_Chr7g0197651"/>
</dbReference>
<dbReference type="Proteomes" id="UP000238479">
    <property type="component" value="Chromosome 7"/>
</dbReference>
<proteinExistence type="inferred from homology"/>
<dbReference type="EMBL" id="PDCK01000045">
    <property type="protein sequence ID" value="PRQ17682.1"/>
    <property type="molecule type" value="Genomic_DNA"/>
</dbReference>
<name>A0A2P6P703_ROSCH</name>
<dbReference type="GO" id="GO:0016787">
    <property type="term" value="F:hydrolase activity"/>
    <property type="evidence" value="ECO:0007669"/>
    <property type="project" value="UniProtKB-KW"/>
</dbReference>
<keyword evidence="9" id="KW-0378">Hydrolase</keyword>
<dbReference type="SMART" id="SM00129">
    <property type="entry name" value="KISc"/>
    <property type="match status" value="1"/>
</dbReference>
<comment type="similarity">
    <text evidence="4 5">Belongs to the TRAFAC class myosin-kinesin ATPase superfamily. Kinesin family.</text>
</comment>
<evidence type="ECO:0000256" key="4">
    <source>
        <dbReference type="PROSITE-ProRule" id="PRU00283"/>
    </source>
</evidence>
<dbReference type="GO" id="GO:0005874">
    <property type="term" value="C:microtubule"/>
    <property type="evidence" value="ECO:0007669"/>
    <property type="project" value="UniProtKB-KW"/>
</dbReference>
<feature type="compositionally biased region" description="Low complexity" evidence="7">
    <location>
        <begin position="194"/>
        <end position="211"/>
    </location>
</feature>
<feature type="domain" description="Kinesin motor" evidence="8">
    <location>
        <begin position="1"/>
        <end position="143"/>
    </location>
</feature>
<evidence type="ECO:0000256" key="6">
    <source>
        <dbReference type="SAM" id="Coils"/>
    </source>
</evidence>
<feature type="region of interest" description="Disordered" evidence="7">
    <location>
        <begin position="322"/>
        <end position="413"/>
    </location>
</feature>
<dbReference type="SUPFAM" id="SSF52540">
    <property type="entry name" value="P-loop containing nucleoside triphosphate hydrolases"/>
    <property type="match status" value="1"/>
</dbReference>
<evidence type="ECO:0000256" key="7">
    <source>
        <dbReference type="SAM" id="MobiDB-lite"/>
    </source>
</evidence>
<dbReference type="AlphaFoldDB" id="A0A2P6P703"/>
<dbReference type="InterPro" id="IPR036961">
    <property type="entry name" value="Kinesin_motor_dom_sf"/>
</dbReference>
<feature type="compositionally biased region" description="Low complexity" evidence="7">
    <location>
        <begin position="362"/>
        <end position="373"/>
    </location>
</feature>
<keyword evidence="6" id="KW-0175">Coiled coil</keyword>
<dbReference type="Pfam" id="PF00225">
    <property type="entry name" value="Kinesin"/>
    <property type="match status" value="1"/>
</dbReference>
<evidence type="ECO:0000313" key="10">
    <source>
        <dbReference type="Proteomes" id="UP000238479"/>
    </source>
</evidence>
<feature type="region of interest" description="Disordered" evidence="7">
    <location>
        <begin position="193"/>
        <end position="221"/>
    </location>
</feature>
<feature type="coiled-coil region" evidence="6">
    <location>
        <begin position="157"/>
        <end position="184"/>
    </location>
</feature>
<accession>A0A2P6P703</accession>
<dbReference type="OMA" id="HEPQRAN"/>
<dbReference type="GO" id="GO:0003777">
    <property type="term" value="F:microtubule motor activity"/>
    <property type="evidence" value="ECO:0007669"/>
    <property type="project" value="InterPro"/>
</dbReference>
<gene>
    <name evidence="9" type="ORF">RchiOBHm_Chr7g0197651</name>
</gene>
<evidence type="ECO:0000256" key="5">
    <source>
        <dbReference type="RuleBase" id="RU000394"/>
    </source>
</evidence>
<evidence type="ECO:0000256" key="2">
    <source>
        <dbReference type="ARBA" id="ARBA00022840"/>
    </source>
</evidence>
<keyword evidence="1 5" id="KW-0547">Nucleotide-binding</keyword>
<protein>
    <recommendedName>
        <fullName evidence="5">Kinesin-like protein</fullName>
    </recommendedName>
</protein>
<feature type="compositionally biased region" description="Basic and acidic residues" evidence="7">
    <location>
        <begin position="327"/>
        <end position="341"/>
    </location>
</feature>
<dbReference type="GO" id="GO:0007018">
    <property type="term" value="P:microtubule-based movement"/>
    <property type="evidence" value="ECO:0007669"/>
    <property type="project" value="InterPro"/>
</dbReference>
<evidence type="ECO:0000259" key="8">
    <source>
        <dbReference type="PROSITE" id="PS50067"/>
    </source>
</evidence>
<dbReference type="PRINTS" id="PR00380">
    <property type="entry name" value="KINESINHEAVY"/>
</dbReference>
<dbReference type="PANTHER" id="PTHR47972">
    <property type="entry name" value="KINESIN-LIKE PROTEIN KLP-3"/>
    <property type="match status" value="1"/>
</dbReference>
<dbReference type="PROSITE" id="PS50067">
    <property type="entry name" value="KINESIN_MOTOR_2"/>
    <property type="match status" value="1"/>
</dbReference>